<dbReference type="CDD" id="cd00200">
    <property type="entry name" value="WD40"/>
    <property type="match status" value="1"/>
</dbReference>
<dbReference type="SUPFAM" id="SSF50998">
    <property type="entry name" value="Quinoprotein alcohol dehydrogenase-like"/>
    <property type="match status" value="1"/>
</dbReference>
<dbReference type="PANTHER" id="PTHR19857:SF8">
    <property type="entry name" value="ANGIO-ASSOCIATED MIGRATORY CELL PROTEIN"/>
    <property type="match status" value="1"/>
</dbReference>
<accession>A0A1D6G3T7</accession>
<dbReference type="InterPro" id="IPR051179">
    <property type="entry name" value="WD_repeat_multifunction"/>
</dbReference>
<dbReference type="PRINTS" id="PR00320">
    <property type="entry name" value="GPROTEINBRPT"/>
</dbReference>
<dbReference type="InterPro" id="IPR019775">
    <property type="entry name" value="WD40_repeat_CS"/>
</dbReference>
<dbReference type="SMART" id="SM00320">
    <property type="entry name" value="WD40"/>
    <property type="match status" value="7"/>
</dbReference>
<proteinExistence type="predicted"/>
<dbReference type="InterPro" id="IPR020472">
    <property type="entry name" value="WD40_PAC1"/>
</dbReference>
<keyword evidence="1" id="KW-0853">WD repeat</keyword>
<dbReference type="AlphaFoldDB" id="A0A1D6G3T7"/>
<name>A0A1D6G3T7_MAIZE</name>
<dbReference type="InterPro" id="IPR015943">
    <property type="entry name" value="WD40/YVTN_repeat-like_dom_sf"/>
</dbReference>
<sequence>MSISGELPGEGSDGEEEVFIDEEDIIHEITIDEEDLPDRDEEDDDVGDGIGRGGFCLELQLSVYAKFSLSAPPFFCQLASQIVLEEIEKPADDDVLSCSITFHDLHLSHQQCFIMQSNGYFRFQLIQKTSLMILRTHFLATKASCYTRNPTDASLVASGGKDDRGFLWRIGSDEGALELTGHKDTVGTVAFSSDGNLLACGSFDGQINVWNTAARALKGTLEGSGSGFEWLKWHPRGHLIIAGSEDCNVWMWNADHNAIINTFVGHSNTVTCGDFTPDGKLICTGSDDASLRIWDPRSAQSRHVIRGKLPPTPSVPKIVGSLVGHTTSIECVGISSSYGWVATGSMDQKLIIWDLTHQSSRCTCEHDEGVTSLAWLGSSRYVASGCIDGKVRIWDSLSGDCAREFSGHADVVQSMAITADGNAMVSVSSDGSARVFDISMFK</sequence>
<keyword evidence="2" id="KW-0677">Repeat</keyword>
<dbReference type="Gene3D" id="2.130.10.10">
    <property type="entry name" value="YVTN repeat-like/Quinoprotein amine dehydrogenase"/>
    <property type="match status" value="2"/>
</dbReference>
<organism evidence="3">
    <name type="scientific">Zea mays</name>
    <name type="common">Maize</name>
    <dbReference type="NCBI Taxonomy" id="4577"/>
    <lineage>
        <taxon>Eukaryota</taxon>
        <taxon>Viridiplantae</taxon>
        <taxon>Streptophyta</taxon>
        <taxon>Embryophyta</taxon>
        <taxon>Tracheophyta</taxon>
        <taxon>Spermatophyta</taxon>
        <taxon>Magnoliopsida</taxon>
        <taxon>Liliopsida</taxon>
        <taxon>Poales</taxon>
        <taxon>Poaceae</taxon>
        <taxon>PACMAD clade</taxon>
        <taxon>Panicoideae</taxon>
        <taxon>Andropogonodae</taxon>
        <taxon>Andropogoneae</taxon>
        <taxon>Tripsacinae</taxon>
        <taxon>Zea</taxon>
    </lineage>
</organism>
<evidence type="ECO:0000313" key="3">
    <source>
        <dbReference type="EMBL" id="AQK97996.1"/>
    </source>
</evidence>
<dbReference type="EMBL" id="CM000784">
    <property type="protein sequence ID" value="AQK97996.1"/>
    <property type="molecule type" value="Genomic_DNA"/>
</dbReference>
<reference evidence="3" key="1">
    <citation type="submission" date="2015-12" db="EMBL/GenBank/DDBJ databases">
        <title>Update maize B73 reference genome by single molecule sequencing technologies.</title>
        <authorList>
            <consortium name="Maize Genome Sequencing Project"/>
            <person name="Ware D."/>
        </authorList>
    </citation>
    <scope>NUCLEOTIDE SEQUENCE</scope>
    <source>
        <tissue evidence="3">Seedling</tissue>
    </source>
</reference>
<dbReference type="InterPro" id="IPR011047">
    <property type="entry name" value="Quinoprotein_ADH-like_sf"/>
</dbReference>
<dbReference type="PROSITE" id="PS50082">
    <property type="entry name" value="WD_REPEATS_2"/>
    <property type="match status" value="6"/>
</dbReference>
<evidence type="ECO:0000256" key="1">
    <source>
        <dbReference type="ARBA" id="ARBA00022574"/>
    </source>
</evidence>
<gene>
    <name evidence="3" type="ORF">ZEAMMB73_Zm00001d011779</name>
</gene>
<evidence type="ECO:0000256" key="2">
    <source>
        <dbReference type="ARBA" id="ARBA00022737"/>
    </source>
</evidence>
<dbReference type="PANTHER" id="PTHR19857">
    <property type="entry name" value="MITOCHONDRIAL DIVISION PROTEIN 1-RELATED"/>
    <property type="match status" value="1"/>
</dbReference>
<dbReference type="PROSITE" id="PS50294">
    <property type="entry name" value="WD_REPEATS_REGION"/>
    <property type="match status" value="5"/>
</dbReference>
<dbReference type="PROSITE" id="PS00678">
    <property type="entry name" value="WD_REPEATS_1"/>
    <property type="match status" value="1"/>
</dbReference>
<dbReference type="InterPro" id="IPR001680">
    <property type="entry name" value="WD40_rpt"/>
</dbReference>
<protein>
    <submittedName>
        <fullName evidence="3">Transducin family protein / WD-40 repeat family protein</fullName>
    </submittedName>
</protein>
<dbReference type="Pfam" id="PF00400">
    <property type="entry name" value="WD40"/>
    <property type="match status" value="6"/>
</dbReference>
<dbReference type="ExpressionAtlas" id="A0A1D6G3T7">
    <property type="expression patterns" value="baseline and differential"/>
</dbReference>